<dbReference type="AlphaFoldDB" id="A0A815I4A3"/>
<dbReference type="Proteomes" id="UP000663828">
    <property type="component" value="Unassembled WGS sequence"/>
</dbReference>
<keyword evidence="1" id="KW-0812">Transmembrane</keyword>
<sequence length="323" mass="37786">MKYTEHSIDLDHEGKDETSALFPYPFTFRTREQLQEYFVKELTKNRVVYVIKIVLGSLTLVLPLLNVFMVYRSVVYQREDFGDTYSTFHSIIFYGEFTLVHVTVFFVLIDFLYHKLKSRQSLFSNKGEWVNLLDVEFTFMAFNLIKLIPILSVNSFNFILTEISICTPIFLKYSRSVQAVTFTLLTLIISIQVIIVLALLVLINLVKVYQVSFVGETRNPLLWSQNQWLLFIGFAANIINITDTPTISQLSFMWTLMNKTWSHDANMWFMDKLGSKRKIHIVNQLYERLGFLKAFLWLRTMSAIDLHCIVRLPPPLEESSSHM</sequence>
<evidence type="ECO:0000313" key="3">
    <source>
        <dbReference type="EMBL" id="CAF1478656.1"/>
    </source>
</evidence>
<dbReference type="Proteomes" id="UP000663852">
    <property type="component" value="Unassembled WGS sequence"/>
</dbReference>
<feature type="transmembrane region" description="Helical" evidence="1">
    <location>
        <begin position="177"/>
        <end position="203"/>
    </location>
</feature>
<accession>A0A815I4A3</accession>
<protein>
    <submittedName>
        <fullName evidence="2">Uncharacterized protein</fullName>
    </submittedName>
</protein>
<evidence type="ECO:0000313" key="4">
    <source>
        <dbReference type="Proteomes" id="UP000663828"/>
    </source>
</evidence>
<gene>
    <name evidence="3" type="ORF">EDS130_LOCUS41288</name>
    <name evidence="2" type="ORF">XAT740_LOCUS31990</name>
</gene>
<organism evidence="2 4">
    <name type="scientific">Adineta ricciae</name>
    <name type="common">Rotifer</name>
    <dbReference type="NCBI Taxonomy" id="249248"/>
    <lineage>
        <taxon>Eukaryota</taxon>
        <taxon>Metazoa</taxon>
        <taxon>Spiralia</taxon>
        <taxon>Gnathifera</taxon>
        <taxon>Rotifera</taxon>
        <taxon>Eurotatoria</taxon>
        <taxon>Bdelloidea</taxon>
        <taxon>Adinetida</taxon>
        <taxon>Adinetidae</taxon>
        <taxon>Adineta</taxon>
    </lineage>
</organism>
<dbReference type="OrthoDB" id="10024847at2759"/>
<feature type="transmembrane region" description="Helical" evidence="1">
    <location>
        <begin position="147"/>
        <end position="171"/>
    </location>
</feature>
<dbReference type="EMBL" id="CAJNOR010002951">
    <property type="protein sequence ID" value="CAF1360553.1"/>
    <property type="molecule type" value="Genomic_DNA"/>
</dbReference>
<keyword evidence="1" id="KW-0472">Membrane</keyword>
<proteinExistence type="predicted"/>
<reference evidence="2" key="1">
    <citation type="submission" date="2021-02" db="EMBL/GenBank/DDBJ databases">
        <authorList>
            <person name="Nowell W R."/>
        </authorList>
    </citation>
    <scope>NUCLEOTIDE SEQUENCE</scope>
</reference>
<keyword evidence="4" id="KW-1185">Reference proteome</keyword>
<comment type="caution">
    <text evidence="2">The sequence shown here is derived from an EMBL/GenBank/DDBJ whole genome shotgun (WGS) entry which is preliminary data.</text>
</comment>
<name>A0A815I4A3_ADIRI</name>
<evidence type="ECO:0000313" key="2">
    <source>
        <dbReference type="EMBL" id="CAF1360553.1"/>
    </source>
</evidence>
<feature type="transmembrane region" description="Helical" evidence="1">
    <location>
        <begin position="91"/>
        <end position="113"/>
    </location>
</feature>
<keyword evidence="1" id="KW-1133">Transmembrane helix</keyword>
<feature type="transmembrane region" description="Helical" evidence="1">
    <location>
        <begin position="47"/>
        <end position="71"/>
    </location>
</feature>
<evidence type="ECO:0000256" key="1">
    <source>
        <dbReference type="SAM" id="Phobius"/>
    </source>
</evidence>
<dbReference type="EMBL" id="CAJNOJ010000536">
    <property type="protein sequence ID" value="CAF1478656.1"/>
    <property type="molecule type" value="Genomic_DNA"/>
</dbReference>